<dbReference type="eggNOG" id="COG1943">
    <property type="taxonomic scope" value="Bacteria"/>
</dbReference>
<dbReference type="Proteomes" id="UP000029393">
    <property type="component" value="Unassembled WGS sequence"/>
</dbReference>
<dbReference type="Gene3D" id="3.30.70.1290">
    <property type="entry name" value="Transposase IS200-like"/>
    <property type="match status" value="1"/>
</dbReference>
<keyword evidence="2" id="KW-1185">Reference proteome</keyword>
<dbReference type="GO" id="GO:0043565">
    <property type="term" value="F:sequence-specific DNA binding"/>
    <property type="evidence" value="ECO:0007669"/>
    <property type="project" value="TreeGrafter"/>
</dbReference>
<reference evidence="1 2" key="1">
    <citation type="submission" date="2013-09" db="EMBL/GenBank/DDBJ databases">
        <title>Genome sequencing of Arenimonas metalli.</title>
        <authorList>
            <person name="Chen F."/>
            <person name="Wang G."/>
        </authorList>
    </citation>
    <scope>NUCLEOTIDE SEQUENCE [LARGE SCALE GENOMIC DNA]</scope>
    <source>
        <strain evidence="1 2">CF5-1</strain>
    </source>
</reference>
<dbReference type="SUPFAM" id="SSF143422">
    <property type="entry name" value="Transposase IS200-like"/>
    <property type="match status" value="1"/>
</dbReference>
<dbReference type="GO" id="GO:0006313">
    <property type="term" value="P:DNA transposition"/>
    <property type="evidence" value="ECO:0007669"/>
    <property type="project" value="InterPro"/>
</dbReference>
<proteinExistence type="predicted"/>
<protein>
    <recommendedName>
        <fullName evidence="3">Transposase IS200-like domain-containing protein</fullName>
    </recommendedName>
</protein>
<dbReference type="InterPro" id="IPR036515">
    <property type="entry name" value="Transposase_17_sf"/>
</dbReference>
<evidence type="ECO:0008006" key="3">
    <source>
        <dbReference type="Google" id="ProtNLM"/>
    </source>
</evidence>
<dbReference type="GO" id="GO:0004803">
    <property type="term" value="F:transposase activity"/>
    <property type="evidence" value="ECO:0007669"/>
    <property type="project" value="InterPro"/>
</dbReference>
<dbReference type="STRING" id="1384056.N787_03075"/>
<organism evidence="1 2">
    <name type="scientific">Arenimonas metalli CF5-1</name>
    <dbReference type="NCBI Taxonomy" id="1384056"/>
    <lineage>
        <taxon>Bacteria</taxon>
        <taxon>Pseudomonadati</taxon>
        <taxon>Pseudomonadota</taxon>
        <taxon>Gammaproteobacteria</taxon>
        <taxon>Lysobacterales</taxon>
        <taxon>Lysobacteraceae</taxon>
        <taxon>Arenimonas</taxon>
    </lineage>
</organism>
<dbReference type="InterPro" id="IPR052715">
    <property type="entry name" value="RAYT_transposase"/>
</dbReference>
<dbReference type="PANTHER" id="PTHR36966">
    <property type="entry name" value="REP-ASSOCIATED TYROSINE TRANSPOSASE"/>
    <property type="match status" value="1"/>
</dbReference>
<dbReference type="PANTHER" id="PTHR36966:SF1">
    <property type="entry name" value="REP-ASSOCIATED TYROSINE TRANSPOSASE"/>
    <property type="match status" value="1"/>
</dbReference>
<gene>
    <name evidence="1" type="ORF">N787_03075</name>
</gene>
<dbReference type="EMBL" id="AVCK01000033">
    <property type="protein sequence ID" value="KFN45123.1"/>
    <property type="molecule type" value="Genomic_DNA"/>
</dbReference>
<name>A0A091AXS0_9GAMM</name>
<accession>A0A091AXS0</accession>
<sequence length="89" mass="9995">MLVLGDTHSLPRTMNLAKGISSRRFNQATGRNGPVWAAAFHDHALRRDEDLREVARYIVSNPIRAGLAMTCGDYPYWDAVWLDRDGAPL</sequence>
<dbReference type="AlphaFoldDB" id="A0A091AXS0"/>
<evidence type="ECO:0000313" key="2">
    <source>
        <dbReference type="Proteomes" id="UP000029393"/>
    </source>
</evidence>
<evidence type="ECO:0000313" key="1">
    <source>
        <dbReference type="EMBL" id="KFN45123.1"/>
    </source>
</evidence>
<comment type="caution">
    <text evidence="1">The sequence shown here is derived from an EMBL/GenBank/DDBJ whole genome shotgun (WGS) entry which is preliminary data.</text>
</comment>